<dbReference type="EMBL" id="MHCR01000026">
    <property type="protein sequence ID" value="OGY24989.1"/>
    <property type="molecule type" value="Genomic_DNA"/>
</dbReference>
<dbReference type="AlphaFoldDB" id="A0A1G1WBD1"/>
<feature type="region of interest" description="Disordered" evidence="1">
    <location>
        <begin position="40"/>
        <end position="111"/>
    </location>
</feature>
<evidence type="ECO:0000313" key="3">
    <source>
        <dbReference type="Proteomes" id="UP000178162"/>
    </source>
</evidence>
<organism evidence="2 3">
    <name type="scientific">Candidatus Woykebacteria bacterium RBG_16_39_9b</name>
    <dbReference type="NCBI Taxonomy" id="1802595"/>
    <lineage>
        <taxon>Bacteria</taxon>
        <taxon>Candidatus Woykeibacteriota</taxon>
    </lineage>
</organism>
<evidence type="ECO:0000313" key="2">
    <source>
        <dbReference type="EMBL" id="OGY24989.1"/>
    </source>
</evidence>
<evidence type="ECO:0000256" key="1">
    <source>
        <dbReference type="SAM" id="MobiDB-lite"/>
    </source>
</evidence>
<accession>A0A1G1WBD1</accession>
<protein>
    <submittedName>
        <fullName evidence="2">Uncharacterized protein</fullName>
    </submittedName>
</protein>
<name>A0A1G1WBD1_9BACT</name>
<dbReference type="Proteomes" id="UP000178162">
    <property type="component" value="Unassembled WGS sequence"/>
</dbReference>
<sequence>MGLKIKQILMGRGPLSLGLAILILFVLALSFYVRYKNENLKPDDKTTTTTTTDSKDKNSKGDNSKDDLENETPPENPPDATISPGESAKVQCGKGRSGTRPVFPRGGFAGNIGRSDQTEIEVSVQTDKGEVVGGLVEWRLYDWGELEIYGCEAIFIAPDSIGTAYSVSATINARIIPETSEPNTSSSGEGGPIFAGFVATTKVTILSGAAPGCYDPAGVAISINSVPTTSNVQIFVDTPRFLGRQYNGRVATVRDGTGDYYVQIYVNGALYGQTNSTVGDCEMATVKF</sequence>
<comment type="caution">
    <text evidence="2">The sequence shown here is derived from an EMBL/GenBank/DDBJ whole genome shotgun (WGS) entry which is preliminary data.</text>
</comment>
<proteinExistence type="predicted"/>
<feature type="compositionally biased region" description="Basic and acidic residues" evidence="1">
    <location>
        <begin position="53"/>
        <end position="67"/>
    </location>
</feature>
<dbReference type="STRING" id="1802595.A2134_01170"/>
<reference evidence="2 3" key="1">
    <citation type="journal article" date="2016" name="Nat. Commun.">
        <title>Thousands of microbial genomes shed light on interconnected biogeochemical processes in an aquifer system.</title>
        <authorList>
            <person name="Anantharaman K."/>
            <person name="Brown C.T."/>
            <person name="Hug L.A."/>
            <person name="Sharon I."/>
            <person name="Castelle C.J."/>
            <person name="Probst A.J."/>
            <person name="Thomas B.C."/>
            <person name="Singh A."/>
            <person name="Wilkins M.J."/>
            <person name="Karaoz U."/>
            <person name="Brodie E.L."/>
            <person name="Williams K.H."/>
            <person name="Hubbard S.S."/>
            <person name="Banfield J.F."/>
        </authorList>
    </citation>
    <scope>NUCLEOTIDE SEQUENCE [LARGE SCALE GENOMIC DNA]</scope>
</reference>
<gene>
    <name evidence="2" type="ORF">A2134_01170</name>
</gene>